<dbReference type="PROSITE" id="PS51257">
    <property type="entry name" value="PROKAR_LIPOPROTEIN"/>
    <property type="match status" value="1"/>
</dbReference>
<feature type="binding site" description="covalent" evidence="7">
    <location>
        <position position="141"/>
    </location>
    <ligand>
        <name>heme c</name>
        <dbReference type="ChEBI" id="CHEBI:61717"/>
    </ligand>
</feature>
<reference evidence="10" key="6">
    <citation type="journal article" date="2019" name="Int. J. Biol. Macromol.">
        <title>Cytochrome c: An extreme multifunctional protein with a key role in cell fate.</title>
        <authorList>
            <person name="Santucci R."/>
            <person name="Sinibaldi F."/>
            <person name="Cozza P."/>
            <person name="Polticelli F."/>
            <person name="Fiorucci L."/>
        </authorList>
    </citation>
    <scope>NUCLEOTIDE SEQUENCE</scope>
</reference>
<evidence type="ECO:0000313" key="9">
    <source>
        <dbReference type="Proteomes" id="UP000675920"/>
    </source>
</evidence>
<keyword evidence="1" id="KW-0813">Transport</keyword>
<keyword evidence="2 7" id="KW-0349">Heme</keyword>
<evidence type="ECO:0000256" key="6">
    <source>
        <dbReference type="PIRSR" id="PIRSR000027-1"/>
    </source>
</evidence>
<dbReference type="Proteomes" id="UP000675920">
    <property type="component" value="Unplaced"/>
</dbReference>
<reference evidence="10" key="4">
    <citation type="journal article" date="2008" name="Nat. Rev. Mol. Cell Biol.">
        <title>Cytochrome c: functions beyond respiration.</title>
        <authorList>
            <person name="Ow Y.P."/>
            <person name="Green D.R."/>
            <person name="Hao Z."/>
            <person name="Mak T.W."/>
        </authorList>
    </citation>
    <scope>NUCLEOTIDE SEQUENCE</scope>
</reference>
<dbReference type="InterPro" id="IPR002321">
    <property type="entry name" value="Cyt_c_II"/>
</dbReference>
<reference evidence="10" key="3">
    <citation type="journal article" date="2003" name="Philos. Trans. R. Soc. Lond., B, Biol. Sci.">
        <title>C-type cytochromes: diverse structures and biogenesis systems pose evolutionary problems.</title>
        <authorList>
            <person name="Allen J.W."/>
            <person name="Daltrop O."/>
            <person name="Stevens J.M."/>
            <person name="Ferguson S.J."/>
        </authorList>
    </citation>
    <scope>NUCLEOTIDE SEQUENCE</scope>
</reference>
<keyword evidence="4" id="KW-0249">Electron transport</keyword>
<dbReference type="PROSITE" id="PS51009">
    <property type="entry name" value="CYTCII"/>
    <property type="match status" value="1"/>
</dbReference>
<evidence type="ECO:0000256" key="2">
    <source>
        <dbReference type="ARBA" id="ARBA00022617"/>
    </source>
</evidence>
<name>A0A8B6X2Q8_9BURK</name>
<evidence type="ECO:0000256" key="3">
    <source>
        <dbReference type="ARBA" id="ARBA00022723"/>
    </source>
</evidence>
<evidence type="ECO:0000256" key="7">
    <source>
        <dbReference type="PIRSR" id="PIRSR000027-2"/>
    </source>
</evidence>
<feature type="chain" id="PRO_5034466290" evidence="8">
    <location>
        <begin position="20"/>
        <end position="148"/>
    </location>
</feature>
<evidence type="ECO:0000256" key="8">
    <source>
        <dbReference type="SAM" id="SignalP"/>
    </source>
</evidence>
<reference evidence="10" key="5">
    <citation type="journal article" date="2012" name="Protein Cell">
        <title>Continued surprises in the cytochrome c biogenesis story.</title>
        <authorList>
            <person name="Sawyer E.B."/>
            <person name="Barker P.D."/>
        </authorList>
    </citation>
    <scope>NUCLEOTIDE SEQUENCE</scope>
</reference>
<evidence type="ECO:0000256" key="4">
    <source>
        <dbReference type="ARBA" id="ARBA00022982"/>
    </source>
</evidence>
<dbReference type="Pfam" id="PF01322">
    <property type="entry name" value="Cytochrom_C_2"/>
    <property type="match status" value="1"/>
</dbReference>
<dbReference type="GO" id="GO:0020037">
    <property type="term" value="F:heme binding"/>
    <property type="evidence" value="ECO:0007669"/>
    <property type="project" value="InterPro"/>
</dbReference>
<evidence type="ECO:0000256" key="1">
    <source>
        <dbReference type="ARBA" id="ARBA00022448"/>
    </source>
</evidence>
<proteinExistence type="predicted"/>
<evidence type="ECO:0000313" key="10">
    <source>
        <dbReference type="RefSeq" id="WP_028310819.1"/>
    </source>
</evidence>
<keyword evidence="8" id="KW-0732">Signal</keyword>
<dbReference type="RefSeq" id="WP_028310819.1">
    <property type="nucleotide sequence ID" value="NZ_AXWS01000008.1"/>
</dbReference>
<reference evidence="10" key="2">
    <citation type="journal article" date="1999" name="Structure">
        <title>Still a puzzle: why is haem covalently attached in c-type cytochromes?</title>
        <authorList>
            <person name="Barker P.D."/>
            <person name="Ferguson S.J."/>
        </authorList>
    </citation>
    <scope>NUCLEOTIDE SEQUENCE</scope>
</reference>
<comment type="PTM">
    <text evidence="7">Binds 1 heme group per subunit.</text>
</comment>
<feature type="signal peptide" evidence="8">
    <location>
        <begin position="1"/>
        <end position="19"/>
    </location>
</feature>
<dbReference type="GO" id="GO:0022900">
    <property type="term" value="P:electron transport chain"/>
    <property type="evidence" value="ECO:0007669"/>
    <property type="project" value="InterPro"/>
</dbReference>
<keyword evidence="5 6" id="KW-0408">Iron</keyword>
<dbReference type="PIRSF" id="PIRSF000027">
    <property type="entry name" value="Cytc_c_prime"/>
    <property type="match status" value="1"/>
</dbReference>
<feature type="binding site" description="covalent" evidence="7">
    <location>
        <position position="138"/>
    </location>
    <ligand>
        <name>heme c</name>
        <dbReference type="ChEBI" id="CHEBI:61717"/>
    </ligand>
</feature>
<dbReference type="InterPro" id="IPR010980">
    <property type="entry name" value="Cyt_c/b562"/>
</dbReference>
<dbReference type="GO" id="GO:0042597">
    <property type="term" value="C:periplasmic space"/>
    <property type="evidence" value="ECO:0007669"/>
    <property type="project" value="InterPro"/>
</dbReference>
<dbReference type="Gene3D" id="1.20.120.10">
    <property type="entry name" value="Cytochrome c/b562"/>
    <property type="match status" value="1"/>
</dbReference>
<accession>A0A8B6X2Q8</accession>
<dbReference type="AlphaFoldDB" id="A0A8B6X2Q8"/>
<reference evidence="10" key="1">
    <citation type="journal article" date="1999" name="Curr. Biol.">
        <title>Cytochrome c.</title>
        <authorList>
            <person name="Kroemer G."/>
        </authorList>
    </citation>
    <scope>NUCLEOTIDE SEQUENCE</scope>
</reference>
<dbReference type="InterPro" id="IPR012127">
    <property type="entry name" value="Cyt_c_prime"/>
</dbReference>
<protein>
    <submittedName>
        <fullName evidence="10">C-type cytochrome</fullName>
    </submittedName>
</protein>
<dbReference type="GO" id="GO:0005506">
    <property type="term" value="F:iron ion binding"/>
    <property type="evidence" value="ECO:0007669"/>
    <property type="project" value="InterPro"/>
</dbReference>
<evidence type="ECO:0000256" key="5">
    <source>
        <dbReference type="ARBA" id="ARBA00023004"/>
    </source>
</evidence>
<keyword evidence="9" id="KW-1185">Reference proteome</keyword>
<sequence length="148" mass="16795">MFKPLAVALLALPLLVACGEPEDTHPGQPVTHRRQAFRELLKTSEPIGVMLRTKAYDATKYQQLLADFMAKREAPWQYFGADTLYPPSRARPEIWSQPEAFEAAKKEFLDASWELSQLGADPGRDRALAAYRKVEDTCERCHTAFKNK</sequence>
<dbReference type="GO" id="GO:0009055">
    <property type="term" value="F:electron transfer activity"/>
    <property type="evidence" value="ECO:0007669"/>
    <property type="project" value="InterPro"/>
</dbReference>
<organism evidence="9 10">
    <name type="scientific">Derxia gummosa DSM 723</name>
    <dbReference type="NCBI Taxonomy" id="1121388"/>
    <lineage>
        <taxon>Bacteria</taxon>
        <taxon>Pseudomonadati</taxon>
        <taxon>Pseudomonadota</taxon>
        <taxon>Betaproteobacteria</taxon>
        <taxon>Burkholderiales</taxon>
        <taxon>Alcaligenaceae</taxon>
        <taxon>Derxia</taxon>
    </lineage>
</organism>
<keyword evidence="3 6" id="KW-0479">Metal-binding</keyword>
<dbReference type="SUPFAM" id="SSF47175">
    <property type="entry name" value="Cytochromes"/>
    <property type="match status" value="1"/>
</dbReference>
<feature type="binding site" description="axial binding residue" evidence="6">
    <location>
        <position position="142"/>
    </location>
    <ligand>
        <name>heme c</name>
        <dbReference type="ChEBI" id="CHEBI:61717"/>
    </ligand>
    <ligandPart>
        <name>Fe</name>
        <dbReference type="ChEBI" id="CHEBI:18248"/>
    </ligandPart>
</feature>
<reference evidence="10" key="7">
    <citation type="submission" date="2025-08" db="UniProtKB">
        <authorList>
            <consortium name="RefSeq"/>
        </authorList>
    </citation>
    <scope>IDENTIFICATION</scope>
</reference>